<evidence type="ECO:0000256" key="2">
    <source>
        <dbReference type="SAM" id="SignalP"/>
    </source>
</evidence>
<name>A0ABU5EIV0_9PROT</name>
<dbReference type="SUPFAM" id="SSF89392">
    <property type="entry name" value="Prokaryotic lipoproteins and lipoprotein localization factors"/>
    <property type="match status" value="1"/>
</dbReference>
<feature type="signal peptide" evidence="2">
    <location>
        <begin position="1"/>
        <end position="21"/>
    </location>
</feature>
<dbReference type="Pfam" id="PF09865">
    <property type="entry name" value="DUF2092"/>
    <property type="match status" value="1"/>
</dbReference>
<dbReference type="RefSeq" id="WP_320510362.1">
    <property type="nucleotide sequence ID" value="NZ_JAXCLW010000008.1"/>
</dbReference>
<dbReference type="InterPro" id="IPR029046">
    <property type="entry name" value="LolA/LolB/LppX"/>
</dbReference>
<keyword evidence="1 2" id="KW-0732">Signal</keyword>
<evidence type="ECO:0000313" key="4">
    <source>
        <dbReference type="Proteomes" id="UP001279642"/>
    </source>
</evidence>
<dbReference type="InterPro" id="IPR019207">
    <property type="entry name" value="DUF2092"/>
</dbReference>
<proteinExistence type="predicted"/>
<organism evidence="3 4">
    <name type="scientific">Dongia soli</name>
    <dbReference type="NCBI Taxonomy" id="600628"/>
    <lineage>
        <taxon>Bacteria</taxon>
        <taxon>Pseudomonadati</taxon>
        <taxon>Pseudomonadota</taxon>
        <taxon>Alphaproteobacteria</taxon>
        <taxon>Rhodospirillales</taxon>
        <taxon>Dongiaceae</taxon>
        <taxon>Dongia</taxon>
    </lineage>
</organism>
<keyword evidence="4" id="KW-1185">Reference proteome</keyword>
<dbReference type="EMBL" id="JAXCLW010000008">
    <property type="protein sequence ID" value="MDY0885288.1"/>
    <property type="molecule type" value="Genomic_DNA"/>
</dbReference>
<reference evidence="3 4" key="1">
    <citation type="journal article" date="2016" name="Antonie Van Leeuwenhoek">
        <title>Dongia soli sp. nov., isolated from soil from Dokdo, Korea.</title>
        <authorList>
            <person name="Kim D.U."/>
            <person name="Lee H."/>
            <person name="Kim H."/>
            <person name="Kim S.G."/>
            <person name="Ka J.O."/>
        </authorList>
    </citation>
    <scope>NUCLEOTIDE SEQUENCE [LARGE SCALE GENOMIC DNA]</scope>
    <source>
        <strain evidence="3 4">D78</strain>
    </source>
</reference>
<gene>
    <name evidence="3" type="ORF">SMD27_20770</name>
</gene>
<dbReference type="Proteomes" id="UP001279642">
    <property type="component" value="Unassembled WGS sequence"/>
</dbReference>
<dbReference type="Gene3D" id="2.50.20.10">
    <property type="entry name" value="Lipoprotein localisation LolA/LolB/LppX"/>
    <property type="match status" value="1"/>
</dbReference>
<comment type="caution">
    <text evidence="3">The sequence shown here is derived from an EMBL/GenBank/DDBJ whole genome shotgun (WGS) entry which is preliminary data.</text>
</comment>
<accession>A0ABU5EIV0</accession>
<feature type="chain" id="PRO_5047180395" evidence="2">
    <location>
        <begin position="22"/>
        <end position="266"/>
    </location>
</feature>
<protein>
    <submittedName>
        <fullName evidence="3">DUF2092 domain-containing protein</fullName>
    </submittedName>
</protein>
<sequence length="266" mass="29678">MPAVIMATSAAFFGLPSRAIAENAPAETASQQQARTILMGMCDYLASQDKFTMSIRAGYDVVQESGQKIEFRQVAKAFIDRPKQMMVASETSSGLKQRIIMDGSTVTVADDGNRLYSQIARDGPLDDNIKYFVRDLKMRLPLAPLFMQQLPAEMKRRIVEIDYVEFDHTLGVPTHHIAVRMASADLQIWIADGDHPVPMRVILTYKEEPGAPQFWADFSDWNFEPQYDTTTFAFVPSEGARKIPFVSKVRVTKGTGDKSGTEGEAQ</sequence>
<evidence type="ECO:0000256" key="1">
    <source>
        <dbReference type="ARBA" id="ARBA00022729"/>
    </source>
</evidence>
<evidence type="ECO:0000313" key="3">
    <source>
        <dbReference type="EMBL" id="MDY0885288.1"/>
    </source>
</evidence>